<reference evidence="2" key="1">
    <citation type="journal article" date="2020" name="Nature">
        <title>Giant virus diversity and host interactions through global metagenomics.</title>
        <authorList>
            <person name="Schulz F."/>
            <person name="Roux S."/>
            <person name="Paez-Espino D."/>
            <person name="Jungbluth S."/>
            <person name="Walsh D.A."/>
            <person name="Denef V.J."/>
            <person name="McMahon K.D."/>
            <person name="Konstantinidis K.T."/>
            <person name="Eloe-Fadrosh E.A."/>
            <person name="Kyrpides N.C."/>
            <person name="Woyke T."/>
        </authorList>
    </citation>
    <scope>NUCLEOTIDE SEQUENCE</scope>
    <source>
        <strain evidence="2">GVMAG-M-3300021185-45</strain>
    </source>
</reference>
<keyword evidence="1" id="KW-0472">Membrane</keyword>
<feature type="transmembrane region" description="Helical" evidence="1">
    <location>
        <begin position="390"/>
        <end position="408"/>
    </location>
</feature>
<proteinExistence type="predicted"/>
<protein>
    <submittedName>
        <fullName evidence="2">Uncharacterized protein</fullName>
    </submittedName>
</protein>
<dbReference type="AlphaFoldDB" id="A0A6C0CI67"/>
<evidence type="ECO:0000313" key="2">
    <source>
        <dbReference type="EMBL" id="QHT04288.1"/>
    </source>
</evidence>
<keyword evidence="1" id="KW-0812">Transmembrane</keyword>
<feature type="transmembrane region" description="Helical" evidence="1">
    <location>
        <begin position="359"/>
        <end position="378"/>
    </location>
</feature>
<sequence>MFKKTGEDLLKFNLEQGKDILDYNSDITNIEEKNLPLMELGSNIEGLSGIFKSNLSEGKQMIDFNKQEINDLTPDLSIIEQGSIVESMGNFNLNTNDKTQLEGLNNIENDYNQLLAEYSNTYKQFSDELLNQNQTKKQVIDYLGKVISDTDGNNYYVNNFGYTHKYSTSAWQNNNSSCPSTAMSFSGDFNNFKTGSPMTSGQPCKIGGQIVKNESTGEEAWVDIKGTKHPFSTSAKSNSCTSDSPIVLNSQDYNLIPTGSAMSRSDTCLALDVNPSLYNKLQKLNGKIKIKANQLISEINSTNLSNAQAQNSLNKKRHTMMKQADKISNINKDVIYNNRMLMQTQGESEDASLRMTSSWYILIAWIFIAILVISLATASTSGIGGKPVSGISYVIVAFGILLFLVFLYKKASSVSIQVN</sequence>
<dbReference type="EMBL" id="MN739425">
    <property type="protein sequence ID" value="QHT04288.1"/>
    <property type="molecule type" value="Genomic_DNA"/>
</dbReference>
<name>A0A6C0CI67_9ZZZZ</name>
<organism evidence="2">
    <name type="scientific">viral metagenome</name>
    <dbReference type="NCBI Taxonomy" id="1070528"/>
    <lineage>
        <taxon>unclassified sequences</taxon>
        <taxon>metagenomes</taxon>
        <taxon>organismal metagenomes</taxon>
    </lineage>
</organism>
<evidence type="ECO:0000256" key="1">
    <source>
        <dbReference type="SAM" id="Phobius"/>
    </source>
</evidence>
<accession>A0A6C0CI67</accession>
<keyword evidence="1" id="KW-1133">Transmembrane helix</keyword>